<comment type="similarity">
    <text evidence="1 7">Belongs to the thymidine/pyrimidine-nucleoside phosphorylase family.</text>
</comment>
<feature type="domain" description="Pyrimidine nucleoside phosphorylase C-terminal" evidence="8">
    <location>
        <begin position="350"/>
        <end position="424"/>
    </location>
</feature>
<dbReference type="Pfam" id="PF00591">
    <property type="entry name" value="Glycos_transf_3"/>
    <property type="match status" value="1"/>
</dbReference>
<comment type="function">
    <text evidence="7">The enzymes which catalyze the reversible phosphorolysis of pyrimidine nucleosides are involved in the degradation of these compounds and in their utilization as carbon and energy sources, or in the rescue of pyrimidine bases for nucleotide synthesis.</text>
</comment>
<accession>A0ABW0YE33</accession>
<dbReference type="NCBIfam" id="NF004490">
    <property type="entry name" value="PRK05820.1"/>
    <property type="match status" value="1"/>
</dbReference>
<evidence type="ECO:0000313" key="9">
    <source>
        <dbReference type="EMBL" id="MFC5706833.1"/>
    </source>
</evidence>
<dbReference type="RefSeq" id="WP_042643230.1">
    <property type="nucleotide sequence ID" value="NZ_CDDF01000014.1"/>
</dbReference>
<dbReference type="InterPro" id="IPR018090">
    <property type="entry name" value="Pyrmidine_PPas_bac/euk"/>
</dbReference>
<evidence type="ECO:0000256" key="3">
    <source>
        <dbReference type="ARBA" id="ARBA00011892"/>
    </source>
</evidence>
<evidence type="ECO:0000256" key="6">
    <source>
        <dbReference type="ARBA" id="ARBA00048550"/>
    </source>
</evidence>
<dbReference type="PANTHER" id="PTHR10515:SF0">
    <property type="entry name" value="THYMIDINE PHOSPHORYLASE"/>
    <property type="match status" value="1"/>
</dbReference>
<protein>
    <recommendedName>
        <fullName evidence="3 7">Thymidine phosphorylase</fullName>
        <ecNumber evidence="3 7">2.4.2.4</ecNumber>
    </recommendedName>
    <alternativeName>
        <fullName evidence="7">TdRPase</fullName>
    </alternativeName>
</protein>
<dbReference type="PIRSF" id="PIRSF000478">
    <property type="entry name" value="TP_PyNP"/>
    <property type="match status" value="1"/>
</dbReference>
<organism evidence="9 10">
    <name type="scientific">Aeromonas eucrenophila</name>
    <dbReference type="NCBI Taxonomy" id="649"/>
    <lineage>
        <taxon>Bacteria</taxon>
        <taxon>Pseudomonadati</taxon>
        <taxon>Pseudomonadota</taxon>
        <taxon>Gammaproteobacteria</taxon>
        <taxon>Aeromonadales</taxon>
        <taxon>Aeromonadaceae</taxon>
        <taxon>Aeromonas</taxon>
    </lineage>
</organism>
<comment type="pathway">
    <text evidence="7">Pyrimidine metabolism; dTMP biosynthesis via salvage pathway; dTMP from thymine: step 1/2.</text>
</comment>
<dbReference type="InterPro" id="IPR036566">
    <property type="entry name" value="PYNP-like_C_sf"/>
</dbReference>
<dbReference type="NCBIfam" id="TIGR02644">
    <property type="entry name" value="Y_phosphoryl"/>
    <property type="match status" value="1"/>
</dbReference>
<evidence type="ECO:0000256" key="7">
    <source>
        <dbReference type="HAMAP-Rule" id="MF_01628"/>
    </source>
</evidence>
<dbReference type="PANTHER" id="PTHR10515">
    <property type="entry name" value="THYMIDINE PHOSPHORYLASE"/>
    <property type="match status" value="1"/>
</dbReference>
<dbReference type="EC" id="2.4.2.4" evidence="3 7"/>
<reference evidence="10" key="1">
    <citation type="journal article" date="2019" name="Int. J. Syst. Evol. Microbiol.">
        <title>The Global Catalogue of Microorganisms (GCM) 10K type strain sequencing project: providing services to taxonomists for standard genome sequencing and annotation.</title>
        <authorList>
            <consortium name="The Broad Institute Genomics Platform"/>
            <consortium name="The Broad Institute Genome Sequencing Center for Infectious Disease"/>
            <person name="Wu L."/>
            <person name="Ma J."/>
        </authorList>
    </citation>
    <scope>NUCLEOTIDE SEQUENCE [LARGE SCALE GENOMIC DNA]</scope>
    <source>
        <strain evidence="10">KCTC 15012</strain>
    </source>
</reference>
<keyword evidence="5 7" id="KW-0808">Transferase</keyword>
<dbReference type="InterPro" id="IPR000053">
    <property type="entry name" value="Thymidine/pyrmidine_PPase"/>
</dbReference>
<dbReference type="SUPFAM" id="SSF47648">
    <property type="entry name" value="Nucleoside phosphorylase/phosphoribosyltransferase N-terminal domain"/>
    <property type="match status" value="1"/>
</dbReference>
<comment type="catalytic activity">
    <reaction evidence="6 7">
        <text>thymidine + phosphate = 2-deoxy-alpha-D-ribose 1-phosphate + thymine</text>
        <dbReference type="Rhea" id="RHEA:16037"/>
        <dbReference type="ChEBI" id="CHEBI:17748"/>
        <dbReference type="ChEBI" id="CHEBI:17821"/>
        <dbReference type="ChEBI" id="CHEBI:43474"/>
        <dbReference type="ChEBI" id="CHEBI:57259"/>
        <dbReference type="EC" id="2.4.2.4"/>
    </reaction>
</comment>
<dbReference type="Gene3D" id="1.20.970.10">
    <property type="entry name" value="Transferase, Pyrimidine Nucleoside Phosphorylase, Chain C"/>
    <property type="match status" value="1"/>
</dbReference>
<dbReference type="Proteomes" id="UP001596132">
    <property type="component" value="Unassembled WGS sequence"/>
</dbReference>
<name>A0ABW0YE33_9GAMM</name>
<sequence length="443" mass="46901">MFLPQEIIRKKRNGEALSTQEIQFFVQGITNNSIGEGQIAALAMAVYFKDMTMDERVALTCAMRDSGMVLTWDHLNLGGPIVDKHSTGGVGDVVSLMLGPMVAACGGFVPMISGRGLGHTGGTLDKLDAIPGYQTSVDNDRFLKVVKEAGVAIIGQTGDLAPADKRIYAVRDITATVESIAMITGSILSKKLASGLEALVMDVKVGSGAFMPTFEASEELAKSIVAVANGAGCRTSALLTDMNQVLASSAGNAVEVREAVRYLTGAYRNPRIHEVTMALCAEMLISAHLASNDADARRKLQAVLDNGKAAEIFGRMVTGLGGPADFIERHDNYLPKAAIVRPVFAAKSGFVTAMDTRELGLAVVAMGGGRRAASDKLDYAVGLTDFIRLGQSVDADKPLALIHAQTEEQFTQAASMVQAAVRIGDTQPQALPEVYRRIGLADL</sequence>
<dbReference type="PROSITE" id="PS00647">
    <property type="entry name" value="THYMID_PHOSPHORYLASE"/>
    <property type="match status" value="1"/>
</dbReference>
<keyword evidence="10" id="KW-1185">Reference proteome</keyword>
<comment type="caution">
    <text evidence="9">The sequence shown here is derived from an EMBL/GenBank/DDBJ whole genome shotgun (WGS) entry which is preliminary data.</text>
</comment>
<dbReference type="SUPFAM" id="SSF52418">
    <property type="entry name" value="Nucleoside phosphorylase/phosphoribosyltransferase catalytic domain"/>
    <property type="match status" value="1"/>
</dbReference>
<dbReference type="HAMAP" id="MF_01628">
    <property type="entry name" value="Thymid_phosp"/>
    <property type="match status" value="1"/>
</dbReference>
<gene>
    <name evidence="7 9" type="primary">deoA</name>
    <name evidence="9" type="ORF">ACFPVW_12340</name>
</gene>
<evidence type="ECO:0000256" key="2">
    <source>
        <dbReference type="ARBA" id="ARBA00011738"/>
    </source>
</evidence>
<dbReference type="Gene3D" id="3.90.1170.30">
    <property type="entry name" value="Pyrimidine nucleoside phosphorylase-like, C-terminal domain"/>
    <property type="match status" value="1"/>
</dbReference>
<dbReference type="SUPFAM" id="SSF54680">
    <property type="entry name" value="Pyrimidine nucleoside phosphorylase C-terminal domain"/>
    <property type="match status" value="1"/>
</dbReference>
<dbReference type="Pfam" id="PF02885">
    <property type="entry name" value="Glycos_trans_3N"/>
    <property type="match status" value="1"/>
</dbReference>
<dbReference type="EMBL" id="JBHSPP010000015">
    <property type="protein sequence ID" value="MFC5706833.1"/>
    <property type="molecule type" value="Genomic_DNA"/>
</dbReference>
<dbReference type="GO" id="GO:0009032">
    <property type="term" value="F:thymidine phosphorylase activity"/>
    <property type="evidence" value="ECO:0007669"/>
    <property type="project" value="UniProtKB-EC"/>
</dbReference>
<dbReference type="InterPro" id="IPR036320">
    <property type="entry name" value="Glycosyl_Trfase_fam3_N_dom_sf"/>
</dbReference>
<dbReference type="InterPro" id="IPR000312">
    <property type="entry name" value="Glycosyl_Trfase_fam3"/>
</dbReference>
<dbReference type="Pfam" id="PF07831">
    <property type="entry name" value="PYNP_C"/>
    <property type="match status" value="1"/>
</dbReference>
<dbReference type="InterPro" id="IPR013102">
    <property type="entry name" value="PYNP_C"/>
</dbReference>
<keyword evidence="4 7" id="KW-0328">Glycosyltransferase</keyword>
<dbReference type="InterPro" id="IPR017459">
    <property type="entry name" value="Glycosyl_Trfase_fam3_N_dom"/>
</dbReference>
<dbReference type="SMART" id="SM00941">
    <property type="entry name" value="PYNP_C"/>
    <property type="match status" value="1"/>
</dbReference>
<dbReference type="NCBIfam" id="TIGR02643">
    <property type="entry name" value="T_phosphoryl"/>
    <property type="match status" value="1"/>
</dbReference>
<evidence type="ECO:0000256" key="5">
    <source>
        <dbReference type="ARBA" id="ARBA00022679"/>
    </source>
</evidence>
<evidence type="ECO:0000313" key="10">
    <source>
        <dbReference type="Proteomes" id="UP001596132"/>
    </source>
</evidence>
<evidence type="ECO:0000259" key="8">
    <source>
        <dbReference type="SMART" id="SM00941"/>
    </source>
</evidence>
<proteinExistence type="inferred from homology"/>
<comment type="subunit">
    <text evidence="2 7">Homodimer.</text>
</comment>
<dbReference type="InterPro" id="IPR035902">
    <property type="entry name" value="Nuc_phospho_transferase"/>
</dbReference>
<dbReference type="InterPro" id="IPR013465">
    <property type="entry name" value="Thymidine_Pase"/>
</dbReference>
<dbReference type="InterPro" id="IPR017872">
    <property type="entry name" value="Pyrmidine_PPase_CS"/>
</dbReference>
<dbReference type="Gene3D" id="3.40.1030.10">
    <property type="entry name" value="Nucleoside phosphorylase/phosphoribosyltransferase catalytic domain"/>
    <property type="match status" value="1"/>
</dbReference>
<evidence type="ECO:0000256" key="4">
    <source>
        <dbReference type="ARBA" id="ARBA00022676"/>
    </source>
</evidence>
<evidence type="ECO:0000256" key="1">
    <source>
        <dbReference type="ARBA" id="ARBA00006915"/>
    </source>
</evidence>